<proteinExistence type="predicted"/>
<dbReference type="SUPFAM" id="SSF50978">
    <property type="entry name" value="WD40 repeat-like"/>
    <property type="match status" value="1"/>
</dbReference>
<accession>W4GPR9</accession>
<dbReference type="RefSeq" id="XP_009828429.1">
    <property type="nucleotide sequence ID" value="XM_009830127.1"/>
</dbReference>
<dbReference type="EMBL" id="KI913123">
    <property type="protein sequence ID" value="ETV81692.1"/>
    <property type="molecule type" value="Genomic_DNA"/>
</dbReference>
<dbReference type="GeneID" id="20807297"/>
<dbReference type="STRING" id="112090.W4GPR9"/>
<dbReference type="InterPro" id="IPR036322">
    <property type="entry name" value="WD40_repeat_dom_sf"/>
</dbReference>
<evidence type="ECO:0000313" key="2">
    <source>
        <dbReference type="EMBL" id="ETV81692.1"/>
    </source>
</evidence>
<reference evidence="2" key="1">
    <citation type="submission" date="2013-12" db="EMBL/GenBank/DDBJ databases">
        <title>The Genome Sequence of Aphanomyces astaci APO3.</title>
        <authorList>
            <consortium name="The Broad Institute Genomics Platform"/>
            <person name="Russ C."/>
            <person name="Tyler B."/>
            <person name="van West P."/>
            <person name="Dieguez-Uribeondo J."/>
            <person name="Young S.K."/>
            <person name="Zeng Q."/>
            <person name="Gargeya S."/>
            <person name="Fitzgerald M."/>
            <person name="Abouelleil A."/>
            <person name="Alvarado L."/>
            <person name="Chapman S.B."/>
            <person name="Gainer-Dewar J."/>
            <person name="Goldberg J."/>
            <person name="Griggs A."/>
            <person name="Gujja S."/>
            <person name="Hansen M."/>
            <person name="Howarth C."/>
            <person name="Imamovic A."/>
            <person name="Ireland A."/>
            <person name="Larimer J."/>
            <person name="McCowan C."/>
            <person name="Murphy C."/>
            <person name="Pearson M."/>
            <person name="Poon T.W."/>
            <person name="Priest M."/>
            <person name="Roberts A."/>
            <person name="Saif S."/>
            <person name="Shea T."/>
            <person name="Sykes S."/>
            <person name="Wortman J."/>
            <person name="Nusbaum C."/>
            <person name="Birren B."/>
        </authorList>
    </citation>
    <scope>NUCLEOTIDE SEQUENCE [LARGE SCALE GENOMIC DNA]</scope>
    <source>
        <strain evidence="2">APO3</strain>
    </source>
</reference>
<name>W4GPR9_APHAT</name>
<dbReference type="SUPFAM" id="SSF49899">
    <property type="entry name" value="Concanavalin A-like lectins/glucanases"/>
    <property type="match status" value="1"/>
</dbReference>
<organism evidence="2">
    <name type="scientific">Aphanomyces astaci</name>
    <name type="common">Crayfish plague agent</name>
    <dbReference type="NCBI Taxonomy" id="112090"/>
    <lineage>
        <taxon>Eukaryota</taxon>
        <taxon>Sar</taxon>
        <taxon>Stramenopiles</taxon>
        <taxon>Oomycota</taxon>
        <taxon>Saprolegniomycetes</taxon>
        <taxon>Saprolegniales</taxon>
        <taxon>Verrucalvaceae</taxon>
        <taxon>Aphanomyces</taxon>
    </lineage>
</organism>
<sequence length="1350" mass="145353">MDVRRQMTSSLQIKEIIVDMDGQRCVAGELVVYHPVRDSIVSVTSISLQEIDARTGVLMGEIAFDGSLLGDSKPNAFECVVACGHKYIVAALSRYLVIWDLRDMVLAHVAEVAVAGTMSQKTKHLSALTASTDMEATLFFAHEGSQSIKVVSVDALLNGSSTGMRKLPRKAATRNSTITVLAYHTAHALLGCGASDGTVQLWRCSDASSSDGATGATAADPSTSGEAELVHDLVVTFNAKQVPPASSVSAVHLHSTAPDDLHVAVSYTSKHVDVYHLHGRPLRPSSSTDPIGSIALPHGLTFAKRQSVWFGPARDTLVVVLDDLSTSRTSVLHLVHFGDGIGRFGTPLELPLLGPSDPTAFVAVCGSAALYTSTTAARSLACLGFADDEPVDVVTLPAYHHQWSIRLPLSFGQYCHPETLPDRLVQLSWTPDLNRFEVAVVSLKTNERLPSSFGAVPSTLDNHPVTPLRVLASPDLSVVGVLLQSTSGSVAVLVTSADSSVVYDVADACFAPSGHLVTLVPSRRSVRWHQDVHAAEPHGASFPLPVAADRIFATRLPMPDAPDMYKVLFVIHDTTHDTLRLSDHTLAFAADSAMTWNAHKNERVLDVQMEPSTTQGQPHNMAVLTTHRIVILDPSMVSVACFTPSNPLAMTPVSMLWIGSAIAFATGGGALYYLPTQKDGATSPTLLCALAKPGLDFSSIQLLACMPDRVVYSVRPVDGVVTTLTRPFSVLEVFALSQDDLDLTRQFVHREVDSAPIVPVSHRLIADLASRDPELCLVALSPPATSSTTGSSSSFRSTSHVATSVVCGLLLAVHRWKDAFLHALVDDPGLQEYARDPVGASGAQLPQRSSGTSSHLCHLGRVLERFGQFGTAGQCYDVAGHDHALIQLVLKSGAADALDVLVHAFRSSNSALVVAALTARVADNPPKSDPFRLLCTEHVPVEDRRSRLLPAATSILRDAKLHCNPGPAVECMWKYFTWRRLLPEDASDWIGSPHVHYAAEDFKLPPRCRHVAAGKLSVDTHIDDSSGVAAPSSTASIGPFLDEEDGVVAYWRFEDGANNASVADGIQFVDTSKRENHLTVQHLDLVLSTAPVDRGEEAKLPPEYALRFLSPNTMHGCGTVEVKKGSSSLDVGVAYDEDPYRRCLTVEMWVKPAADWGGCTGTLMRRETPAVVLWEFGLDGGALVFTLLGQTVKSSPVPFSAEDTWQHVAAVVDITSEVRASVRLAVGGALVVTKEVTITSSTSTGDIMSTVVVGPQLTGMDMTEIRIWATPRSAQQLRDMKDTYLTMAESKKRIKMKIHDRDCQCAKCLGRRQNTPIAKLAMVQPLASLTPTSRDRRQRMKTPKSEETRT</sequence>
<feature type="region of interest" description="Disordered" evidence="1">
    <location>
        <begin position="1326"/>
        <end position="1350"/>
    </location>
</feature>
<dbReference type="Gene3D" id="2.130.10.10">
    <property type="entry name" value="YVTN repeat-like/Quinoprotein amine dehydrogenase"/>
    <property type="match status" value="1"/>
</dbReference>
<protein>
    <recommendedName>
        <fullName evidence="3">LamG-like jellyroll fold domain-containing protein</fullName>
    </recommendedName>
</protein>
<gene>
    <name evidence="2" type="ORF">H257_05301</name>
</gene>
<evidence type="ECO:0008006" key="3">
    <source>
        <dbReference type="Google" id="ProtNLM"/>
    </source>
</evidence>
<dbReference type="InterPro" id="IPR013320">
    <property type="entry name" value="ConA-like_dom_sf"/>
</dbReference>
<dbReference type="InterPro" id="IPR015943">
    <property type="entry name" value="WD40/YVTN_repeat-like_dom_sf"/>
</dbReference>
<dbReference type="OrthoDB" id="119388at2759"/>
<evidence type="ECO:0000256" key="1">
    <source>
        <dbReference type="SAM" id="MobiDB-lite"/>
    </source>
</evidence>
<dbReference type="Gene3D" id="2.60.120.200">
    <property type="match status" value="1"/>
</dbReference>
<dbReference type="VEuPathDB" id="FungiDB:H257_05301"/>
<dbReference type="Pfam" id="PF13385">
    <property type="entry name" value="Laminin_G_3"/>
    <property type="match status" value="1"/>
</dbReference>